<comment type="caution">
    <text evidence="14">The sequence shown here is derived from an EMBL/GenBank/DDBJ whole genome shotgun (WGS) entry which is preliminary data.</text>
</comment>
<comment type="function">
    <text evidence="11">Peptidoglycan polymerase that catalyzes glycan chain elongation from lipid-linked precursors.</text>
</comment>
<evidence type="ECO:0000256" key="4">
    <source>
        <dbReference type="ARBA" id="ARBA00022679"/>
    </source>
</evidence>
<evidence type="ECO:0000313" key="14">
    <source>
        <dbReference type="EMBL" id="MEK8049793.1"/>
    </source>
</evidence>
<keyword evidence="5 11" id="KW-0812">Transmembrane</keyword>
<evidence type="ECO:0000256" key="1">
    <source>
        <dbReference type="ARBA" id="ARBA00022475"/>
    </source>
</evidence>
<feature type="compositionally biased region" description="Low complexity" evidence="12">
    <location>
        <begin position="121"/>
        <end position="152"/>
    </location>
</feature>
<evidence type="ECO:0000256" key="9">
    <source>
        <dbReference type="ARBA" id="ARBA00023136"/>
    </source>
</evidence>
<keyword evidence="7 11" id="KW-0573">Peptidoglycan synthesis</keyword>
<dbReference type="InterPro" id="IPR011812">
    <property type="entry name" value="Pep_trsgly"/>
</dbReference>
<dbReference type="HAMAP" id="MF_00766">
    <property type="entry name" value="PGT_MtgA"/>
    <property type="match status" value="1"/>
</dbReference>
<keyword evidence="1 11" id="KW-1003">Cell membrane</keyword>
<evidence type="ECO:0000313" key="15">
    <source>
        <dbReference type="Proteomes" id="UP001365405"/>
    </source>
</evidence>
<keyword evidence="10 11" id="KW-0961">Cell wall biogenesis/degradation</keyword>
<dbReference type="InterPro" id="IPR023346">
    <property type="entry name" value="Lysozyme-like_dom_sf"/>
</dbReference>
<name>A0ABU9CD36_9BURK</name>
<proteinExistence type="inferred from homology"/>
<evidence type="ECO:0000256" key="11">
    <source>
        <dbReference type="HAMAP-Rule" id="MF_00766"/>
    </source>
</evidence>
<dbReference type="PANTHER" id="PTHR30400">
    <property type="entry name" value="MONOFUNCTIONAL BIOSYNTHETIC PEPTIDOGLYCAN TRANSGLYCOSYLASE"/>
    <property type="match status" value="1"/>
</dbReference>
<comment type="catalytic activity">
    <reaction evidence="11">
        <text>[GlcNAc-(1-&gt;4)-Mur2Ac(oyl-L-Ala-gamma-D-Glu-L-Lys-D-Ala-D-Ala)](n)-di-trans,octa-cis-undecaprenyl diphosphate + beta-D-GlcNAc-(1-&gt;4)-Mur2Ac(oyl-L-Ala-gamma-D-Glu-L-Lys-D-Ala-D-Ala)-di-trans,octa-cis-undecaprenyl diphosphate = [GlcNAc-(1-&gt;4)-Mur2Ac(oyl-L-Ala-gamma-D-Glu-L-Lys-D-Ala-D-Ala)](n+1)-di-trans,octa-cis-undecaprenyl diphosphate + di-trans,octa-cis-undecaprenyl diphosphate + H(+)</text>
        <dbReference type="Rhea" id="RHEA:23708"/>
        <dbReference type="Rhea" id="RHEA-COMP:9602"/>
        <dbReference type="Rhea" id="RHEA-COMP:9603"/>
        <dbReference type="ChEBI" id="CHEBI:15378"/>
        <dbReference type="ChEBI" id="CHEBI:58405"/>
        <dbReference type="ChEBI" id="CHEBI:60033"/>
        <dbReference type="ChEBI" id="CHEBI:78435"/>
        <dbReference type="EC" id="2.4.99.28"/>
    </reaction>
</comment>
<keyword evidence="4 11" id="KW-0808">Transferase</keyword>
<keyword evidence="8 11" id="KW-1133">Transmembrane helix</keyword>
<comment type="similarity">
    <text evidence="11">Belongs to the glycosyltransferase 51 family.</text>
</comment>
<protein>
    <recommendedName>
        <fullName evidence="11">Biosynthetic peptidoglycan transglycosylase</fullName>
        <ecNumber evidence="11">2.4.99.28</ecNumber>
    </recommendedName>
    <alternativeName>
        <fullName evidence="11">Glycan polymerase</fullName>
    </alternativeName>
    <alternativeName>
        <fullName evidence="11">Peptidoglycan glycosyltransferase MtgA</fullName>
        <shortName evidence="11">PGT</shortName>
    </alternativeName>
</protein>
<evidence type="ECO:0000256" key="8">
    <source>
        <dbReference type="ARBA" id="ARBA00022989"/>
    </source>
</evidence>
<keyword evidence="9 11" id="KW-0472">Membrane</keyword>
<evidence type="ECO:0000256" key="10">
    <source>
        <dbReference type="ARBA" id="ARBA00023316"/>
    </source>
</evidence>
<keyword evidence="3 11" id="KW-0328">Glycosyltransferase</keyword>
<evidence type="ECO:0000256" key="6">
    <source>
        <dbReference type="ARBA" id="ARBA00022960"/>
    </source>
</evidence>
<evidence type="ECO:0000256" key="12">
    <source>
        <dbReference type="SAM" id="MobiDB-lite"/>
    </source>
</evidence>
<feature type="domain" description="Glycosyl transferase family 51" evidence="13">
    <location>
        <begin position="66"/>
        <end position="115"/>
    </location>
</feature>
<evidence type="ECO:0000259" key="13">
    <source>
        <dbReference type="Pfam" id="PF00912"/>
    </source>
</evidence>
<feature type="domain" description="Glycosyl transferase family 51" evidence="13">
    <location>
        <begin position="160"/>
        <end position="273"/>
    </location>
</feature>
<sequence length="279" mass="30835">MARKPAPGWRSTLWRVLALLLLAALSLQLYFAARIALMALLDPQSTTFERSEAWRLLVEKQRIDWRQDWVDDARLSAHLKRAVIASEDAGFADHSGVEWDAIEKAWEKNKRAEAAAERRNAQLAQQAERQAARQSKGGNPAKAAAPATPAVKPKVEPKLIGGSTISQQLAKNLFLSGERTALRKVQEIVLTYELELILGKRRMLEIYLNHVEWGEGVFGAQAASRHYFRTDAAQLGPAQAARLAVMLPAPKRFEKTPGSPYLAGRSATIQARMGAVALP</sequence>
<dbReference type="PANTHER" id="PTHR30400:SF0">
    <property type="entry name" value="BIOSYNTHETIC PEPTIDOGLYCAN TRANSGLYCOSYLASE"/>
    <property type="match status" value="1"/>
</dbReference>
<evidence type="ECO:0000256" key="7">
    <source>
        <dbReference type="ARBA" id="ARBA00022984"/>
    </source>
</evidence>
<dbReference type="EC" id="2.4.99.28" evidence="11"/>
<dbReference type="Proteomes" id="UP001365405">
    <property type="component" value="Unassembled WGS sequence"/>
</dbReference>
<gene>
    <name evidence="11" type="primary">mtgA</name>
    <name evidence="14" type="ORF">AACH10_06060</name>
</gene>
<accession>A0ABU9CD36</accession>
<dbReference type="InterPro" id="IPR001264">
    <property type="entry name" value="Glyco_trans_51"/>
</dbReference>
<keyword evidence="6 11" id="KW-0133">Cell shape</keyword>
<evidence type="ECO:0000256" key="5">
    <source>
        <dbReference type="ARBA" id="ARBA00022692"/>
    </source>
</evidence>
<dbReference type="Gene3D" id="1.10.3810.10">
    <property type="entry name" value="Biosynthetic peptidoglycan transglycosylase-like"/>
    <property type="match status" value="1"/>
</dbReference>
<dbReference type="RefSeq" id="WP_341409471.1">
    <property type="nucleotide sequence ID" value="NZ_JBBUTH010000003.1"/>
</dbReference>
<feature type="region of interest" description="Disordered" evidence="12">
    <location>
        <begin position="117"/>
        <end position="155"/>
    </location>
</feature>
<evidence type="ECO:0000256" key="3">
    <source>
        <dbReference type="ARBA" id="ARBA00022676"/>
    </source>
</evidence>
<evidence type="ECO:0000256" key="2">
    <source>
        <dbReference type="ARBA" id="ARBA00022519"/>
    </source>
</evidence>
<comment type="subcellular location">
    <subcellularLocation>
        <location evidence="11">Cell inner membrane</location>
        <topology evidence="11">Single-pass membrane protein</topology>
    </subcellularLocation>
</comment>
<dbReference type="InterPro" id="IPR036950">
    <property type="entry name" value="PBP_transglycosylase"/>
</dbReference>
<comment type="pathway">
    <text evidence="11">Cell wall biogenesis; peptidoglycan biosynthesis.</text>
</comment>
<keyword evidence="2 11" id="KW-0997">Cell inner membrane</keyword>
<reference evidence="14 15" key="1">
    <citation type="submission" date="2024-04" db="EMBL/GenBank/DDBJ databases">
        <title>Novel species of the genus Ideonella isolated from streams.</title>
        <authorList>
            <person name="Lu H."/>
        </authorList>
    </citation>
    <scope>NUCLEOTIDE SEQUENCE [LARGE SCALE GENOMIC DNA]</scope>
    <source>
        <strain evidence="14 15">DXS22W</strain>
    </source>
</reference>
<organism evidence="14 15">
    <name type="scientific">Pseudaquabacterium inlustre</name>
    <dbReference type="NCBI Taxonomy" id="2984192"/>
    <lineage>
        <taxon>Bacteria</taxon>
        <taxon>Pseudomonadati</taxon>
        <taxon>Pseudomonadota</taxon>
        <taxon>Betaproteobacteria</taxon>
        <taxon>Burkholderiales</taxon>
        <taxon>Sphaerotilaceae</taxon>
        <taxon>Pseudaquabacterium</taxon>
    </lineage>
</organism>
<dbReference type="Pfam" id="PF00912">
    <property type="entry name" value="Transgly"/>
    <property type="match status" value="2"/>
</dbReference>
<keyword evidence="15" id="KW-1185">Reference proteome</keyword>
<dbReference type="SUPFAM" id="SSF53955">
    <property type="entry name" value="Lysozyme-like"/>
    <property type="match status" value="2"/>
</dbReference>
<dbReference type="EMBL" id="JBBUTH010000003">
    <property type="protein sequence ID" value="MEK8049793.1"/>
    <property type="molecule type" value="Genomic_DNA"/>
</dbReference>